<keyword evidence="3 6" id="KW-0812">Transmembrane</keyword>
<feature type="transmembrane region" description="Helical" evidence="6">
    <location>
        <begin position="182"/>
        <end position="199"/>
    </location>
</feature>
<feature type="transmembrane region" description="Helical" evidence="6">
    <location>
        <begin position="211"/>
        <end position="233"/>
    </location>
</feature>
<feature type="transmembrane region" description="Helical" evidence="6">
    <location>
        <begin position="35"/>
        <end position="52"/>
    </location>
</feature>
<dbReference type="EMBL" id="JRHO01000002">
    <property type="protein sequence ID" value="KGK99803.1"/>
    <property type="molecule type" value="Genomic_DNA"/>
</dbReference>
<reference evidence="8 9" key="1">
    <citation type="submission" date="2014-09" db="EMBL/GenBank/DDBJ databases">
        <title>Draft genome sequence of an obligately methylotrophic methanogen, Methanococcoides methylutens, isolated from marine sediment.</title>
        <authorList>
            <person name="Guan Y."/>
            <person name="Ngugi D.K."/>
            <person name="Blom J."/>
            <person name="Ali S."/>
            <person name="Ferry J.G."/>
            <person name="Stingl U."/>
        </authorList>
    </citation>
    <scope>NUCLEOTIDE SEQUENCE [LARGE SCALE GENOMIC DNA]</scope>
    <source>
        <strain evidence="8 9">DSM 2657</strain>
    </source>
</reference>
<protein>
    <submittedName>
        <fullName evidence="8">Multidrug transporter</fullName>
    </submittedName>
</protein>
<feature type="transmembrane region" description="Helical" evidence="6">
    <location>
        <begin position="151"/>
        <end position="170"/>
    </location>
</feature>
<evidence type="ECO:0000256" key="3">
    <source>
        <dbReference type="ARBA" id="ARBA00022692"/>
    </source>
</evidence>
<evidence type="ECO:0000256" key="4">
    <source>
        <dbReference type="ARBA" id="ARBA00022989"/>
    </source>
</evidence>
<evidence type="ECO:0000313" key="9">
    <source>
        <dbReference type="Proteomes" id="UP000029859"/>
    </source>
</evidence>
<evidence type="ECO:0000256" key="6">
    <source>
        <dbReference type="SAM" id="Phobius"/>
    </source>
</evidence>
<feature type="transmembrane region" description="Helical" evidence="6">
    <location>
        <begin position="87"/>
        <end position="108"/>
    </location>
</feature>
<comment type="subcellular location">
    <subcellularLocation>
        <location evidence="1">Cell membrane</location>
        <topology evidence="1">Multi-pass membrane protein</topology>
    </subcellularLocation>
</comment>
<keyword evidence="2" id="KW-1003">Cell membrane</keyword>
<feature type="domain" description="EamA" evidence="7">
    <location>
        <begin position="148"/>
        <end position="285"/>
    </location>
</feature>
<comment type="caution">
    <text evidence="8">The sequence shown here is derived from an EMBL/GenBank/DDBJ whole genome shotgun (WGS) entry which is preliminary data.</text>
</comment>
<dbReference type="AlphaFoldDB" id="A0A099T6M1"/>
<name>A0A099T6M1_METMT</name>
<dbReference type="Pfam" id="PF00892">
    <property type="entry name" value="EamA"/>
    <property type="match status" value="2"/>
</dbReference>
<evidence type="ECO:0000256" key="1">
    <source>
        <dbReference type="ARBA" id="ARBA00004651"/>
    </source>
</evidence>
<evidence type="ECO:0000313" key="8">
    <source>
        <dbReference type="EMBL" id="KGK99803.1"/>
    </source>
</evidence>
<evidence type="ECO:0000256" key="5">
    <source>
        <dbReference type="ARBA" id="ARBA00023136"/>
    </source>
</evidence>
<keyword evidence="5 6" id="KW-0472">Membrane</keyword>
<gene>
    <name evidence="8" type="ORF">LI82_00975</name>
</gene>
<sequence>MEDRTKGILYMLMVVAIWGFSFVATKVLLDYLDPAIIAFTRFFIATVLLFAICRKRESYSRNEVKYVAIAGFLGITCYYMFENVALTFTTATNSSLISATVPVLFLFTVDALRRKFSIPIKYFGAFIAFVGVGLLILNGKFNLDLNPLGDFLMFGSVFSWVFYTLIIDRMGSKNMLIVSRDLTLSGTIFLLPFALFEAQNLKIDIFSQNDLMVVIAALIYLGVFCSAFAFLFWNKAIHLAGSGTTTNGIYLLPLITILGDSIIIGNVPNIYVIIGAVLVLAGVYLSERN</sequence>
<evidence type="ECO:0000256" key="2">
    <source>
        <dbReference type="ARBA" id="ARBA00022475"/>
    </source>
</evidence>
<proteinExistence type="predicted"/>
<dbReference type="InterPro" id="IPR051258">
    <property type="entry name" value="Diverse_Substrate_Transporter"/>
</dbReference>
<evidence type="ECO:0000259" key="7">
    <source>
        <dbReference type="Pfam" id="PF00892"/>
    </source>
</evidence>
<dbReference type="InterPro" id="IPR000620">
    <property type="entry name" value="EamA_dom"/>
</dbReference>
<dbReference type="SUPFAM" id="SSF103481">
    <property type="entry name" value="Multidrug resistance efflux transporter EmrE"/>
    <property type="match status" value="2"/>
</dbReference>
<feature type="transmembrane region" description="Helical" evidence="6">
    <location>
        <begin position="120"/>
        <end position="139"/>
    </location>
</feature>
<feature type="transmembrane region" description="Helical" evidence="6">
    <location>
        <begin position="245"/>
        <end position="264"/>
    </location>
</feature>
<dbReference type="GO" id="GO:0005886">
    <property type="term" value="C:plasma membrane"/>
    <property type="evidence" value="ECO:0007669"/>
    <property type="project" value="UniProtKB-SubCell"/>
</dbReference>
<dbReference type="PANTHER" id="PTHR42920:SF11">
    <property type="entry name" value="INNER MEMBRANE PROTEIN YTFF"/>
    <property type="match status" value="1"/>
</dbReference>
<dbReference type="OrthoDB" id="17861at2157"/>
<dbReference type="InterPro" id="IPR037185">
    <property type="entry name" value="EmrE-like"/>
</dbReference>
<feature type="transmembrane region" description="Helical" evidence="6">
    <location>
        <begin position="270"/>
        <end position="286"/>
    </location>
</feature>
<accession>A0A099T6M1</accession>
<feature type="transmembrane region" description="Helical" evidence="6">
    <location>
        <begin position="64"/>
        <end position="81"/>
    </location>
</feature>
<dbReference type="RefSeq" id="WP_048193079.1">
    <property type="nucleotide sequence ID" value="NZ_CAAGSM010000011.1"/>
</dbReference>
<dbReference type="PANTHER" id="PTHR42920">
    <property type="entry name" value="OS03G0707200 PROTEIN-RELATED"/>
    <property type="match status" value="1"/>
</dbReference>
<keyword evidence="9" id="KW-1185">Reference proteome</keyword>
<feature type="transmembrane region" description="Helical" evidence="6">
    <location>
        <begin position="7"/>
        <end position="29"/>
    </location>
</feature>
<organism evidence="8 9">
    <name type="scientific">Methanococcoides methylutens</name>
    <dbReference type="NCBI Taxonomy" id="2226"/>
    <lineage>
        <taxon>Archaea</taxon>
        <taxon>Methanobacteriati</taxon>
        <taxon>Methanobacteriota</taxon>
        <taxon>Stenosarchaea group</taxon>
        <taxon>Methanomicrobia</taxon>
        <taxon>Methanosarcinales</taxon>
        <taxon>Methanosarcinaceae</taxon>
        <taxon>Methanococcoides</taxon>
    </lineage>
</organism>
<feature type="domain" description="EamA" evidence="7">
    <location>
        <begin position="6"/>
        <end position="136"/>
    </location>
</feature>
<keyword evidence="4 6" id="KW-1133">Transmembrane helix</keyword>
<dbReference type="Proteomes" id="UP000029859">
    <property type="component" value="Unassembled WGS sequence"/>
</dbReference>